<dbReference type="GO" id="GO:0008528">
    <property type="term" value="F:G protein-coupled peptide receptor activity"/>
    <property type="evidence" value="ECO:0007669"/>
    <property type="project" value="InterPro"/>
</dbReference>
<accession>A0A8S3ZVA0</accession>
<comment type="subcellular location">
    <subcellularLocation>
        <location evidence="1">Membrane</location>
        <topology evidence="1">Multi-pass membrane protein</topology>
    </subcellularLocation>
</comment>
<evidence type="ECO:0000256" key="2">
    <source>
        <dbReference type="ARBA" id="ARBA00022692"/>
    </source>
</evidence>
<evidence type="ECO:0000259" key="9">
    <source>
        <dbReference type="PROSITE" id="PS50262"/>
    </source>
</evidence>
<keyword evidence="7" id="KW-0807">Transducer</keyword>
<evidence type="ECO:0000256" key="7">
    <source>
        <dbReference type="ARBA" id="ARBA00023224"/>
    </source>
</evidence>
<name>A0A8S3ZVA0_9EUPU</name>
<feature type="transmembrane region" description="Helical" evidence="8">
    <location>
        <begin position="241"/>
        <end position="264"/>
    </location>
</feature>
<dbReference type="PRINTS" id="PR00237">
    <property type="entry name" value="GPCRRHODOPSN"/>
</dbReference>
<feature type="transmembrane region" description="Helical" evidence="8">
    <location>
        <begin position="84"/>
        <end position="102"/>
    </location>
</feature>
<feature type="transmembrane region" description="Helical" evidence="8">
    <location>
        <begin position="276"/>
        <end position="303"/>
    </location>
</feature>
<dbReference type="GO" id="GO:0005886">
    <property type="term" value="C:plasma membrane"/>
    <property type="evidence" value="ECO:0007669"/>
    <property type="project" value="TreeGrafter"/>
</dbReference>
<feature type="domain" description="G-protein coupled receptors family 1 profile" evidence="9">
    <location>
        <begin position="19"/>
        <end position="300"/>
    </location>
</feature>
<dbReference type="InterPro" id="IPR019427">
    <property type="entry name" value="7TM_GPCR_serpentine_rcpt_Srw"/>
</dbReference>
<dbReference type="EMBL" id="CAJHNH020004682">
    <property type="protein sequence ID" value="CAG5131485.1"/>
    <property type="molecule type" value="Genomic_DNA"/>
</dbReference>
<feature type="transmembrane region" description="Helical" evidence="8">
    <location>
        <begin position="40"/>
        <end position="64"/>
    </location>
</feature>
<dbReference type="OrthoDB" id="6087070at2759"/>
<dbReference type="InterPro" id="IPR017452">
    <property type="entry name" value="GPCR_Rhodpsn_7TM"/>
</dbReference>
<feature type="transmembrane region" description="Helical" evidence="8">
    <location>
        <begin position="6"/>
        <end position="28"/>
    </location>
</feature>
<dbReference type="PANTHER" id="PTHR24243:SF230">
    <property type="entry name" value="G-PROTEIN COUPLED RECEPTORS FAMILY 1 PROFILE DOMAIN-CONTAINING PROTEIN"/>
    <property type="match status" value="1"/>
</dbReference>
<dbReference type="Proteomes" id="UP000678393">
    <property type="component" value="Unassembled WGS sequence"/>
</dbReference>
<comment type="caution">
    <text evidence="10">The sequence shown here is derived from an EMBL/GenBank/DDBJ whole genome shotgun (WGS) entry which is preliminary data.</text>
</comment>
<sequence length="324" mass="36359">MFISLGIICQTVTVFGTVSNVINCIIFVKQGFSDTINISLLSLALSDLCSLLCIMWSNLCFTPAFQDSGIPMATYEVHLITGSWPHVIFTRTTGWITAFISLERCVCVIRPLKVKTIFTRRRHILAMISFFVIPLSCGSLAYLCAGLEWRFSPERNRTLIGLVYHMDAYRRRITHSVSYAVNGVLMPVSCFVSVVVLTTVLVTKLNKKSAWRHFNSSSVCQKADSSNNKVNIKDMKAAKMVVLISIIFITSFIPAVAIFIAGFVDPQLSYDGLYKNLFLVTLSVSFTTEAFNSSINICVYFVMSTKYRRSFLRMFTFYTSGNAP</sequence>
<keyword evidence="6" id="KW-0675">Receptor</keyword>
<evidence type="ECO:0000313" key="11">
    <source>
        <dbReference type="Proteomes" id="UP000678393"/>
    </source>
</evidence>
<keyword evidence="4" id="KW-0297">G-protein coupled receptor</keyword>
<proteinExistence type="predicted"/>
<reference evidence="10" key="1">
    <citation type="submission" date="2021-04" db="EMBL/GenBank/DDBJ databases">
        <authorList>
            <consortium name="Molecular Ecology Group"/>
        </authorList>
    </citation>
    <scope>NUCLEOTIDE SEQUENCE</scope>
</reference>
<feature type="transmembrane region" description="Helical" evidence="8">
    <location>
        <begin position="179"/>
        <end position="202"/>
    </location>
</feature>
<keyword evidence="11" id="KW-1185">Reference proteome</keyword>
<evidence type="ECO:0000256" key="3">
    <source>
        <dbReference type="ARBA" id="ARBA00022989"/>
    </source>
</evidence>
<dbReference type="Pfam" id="PF10324">
    <property type="entry name" value="7TM_GPCR_Srw"/>
    <property type="match status" value="1"/>
</dbReference>
<keyword evidence="2 8" id="KW-0812">Transmembrane</keyword>
<organism evidence="10 11">
    <name type="scientific">Candidula unifasciata</name>
    <dbReference type="NCBI Taxonomy" id="100452"/>
    <lineage>
        <taxon>Eukaryota</taxon>
        <taxon>Metazoa</taxon>
        <taxon>Spiralia</taxon>
        <taxon>Lophotrochozoa</taxon>
        <taxon>Mollusca</taxon>
        <taxon>Gastropoda</taxon>
        <taxon>Heterobranchia</taxon>
        <taxon>Euthyneura</taxon>
        <taxon>Panpulmonata</taxon>
        <taxon>Eupulmonata</taxon>
        <taxon>Stylommatophora</taxon>
        <taxon>Helicina</taxon>
        <taxon>Helicoidea</taxon>
        <taxon>Geomitridae</taxon>
        <taxon>Candidula</taxon>
    </lineage>
</organism>
<feature type="transmembrane region" description="Helical" evidence="8">
    <location>
        <begin position="123"/>
        <end position="143"/>
    </location>
</feature>
<dbReference type="PROSITE" id="PS50262">
    <property type="entry name" value="G_PROTEIN_RECEP_F1_2"/>
    <property type="match status" value="1"/>
</dbReference>
<evidence type="ECO:0000256" key="8">
    <source>
        <dbReference type="SAM" id="Phobius"/>
    </source>
</evidence>
<evidence type="ECO:0000256" key="5">
    <source>
        <dbReference type="ARBA" id="ARBA00023136"/>
    </source>
</evidence>
<dbReference type="AlphaFoldDB" id="A0A8S3ZVA0"/>
<dbReference type="SUPFAM" id="SSF81321">
    <property type="entry name" value="Family A G protein-coupled receptor-like"/>
    <property type="match status" value="1"/>
</dbReference>
<protein>
    <recommendedName>
        <fullName evidence="9">G-protein coupled receptors family 1 profile domain-containing protein</fullName>
    </recommendedName>
</protein>
<evidence type="ECO:0000256" key="1">
    <source>
        <dbReference type="ARBA" id="ARBA00004141"/>
    </source>
</evidence>
<evidence type="ECO:0000256" key="6">
    <source>
        <dbReference type="ARBA" id="ARBA00023170"/>
    </source>
</evidence>
<evidence type="ECO:0000313" key="10">
    <source>
        <dbReference type="EMBL" id="CAG5131485.1"/>
    </source>
</evidence>
<dbReference type="PANTHER" id="PTHR24243">
    <property type="entry name" value="G-PROTEIN COUPLED RECEPTOR"/>
    <property type="match status" value="1"/>
</dbReference>
<keyword evidence="3 8" id="KW-1133">Transmembrane helix</keyword>
<gene>
    <name evidence="10" type="ORF">CUNI_LOCUS17043</name>
</gene>
<dbReference type="InterPro" id="IPR000276">
    <property type="entry name" value="GPCR_Rhodpsn"/>
</dbReference>
<dbReference type="Gene3D" id="1.20.1070.10">
    <property type="entry name" value="Rhodopsin 7-helix transmembrane proteins"/>
    <property type="match status" value="1"/>
</dbReference>
<keyword evidence="5 8" id="KW-0472">Membrane</keyword>
<evidence type="ECO:0000256" key="4">
    <source>
        <dbReference type="ARBA" id="ARBA00023040"/>
    </source>
</evidence>